<dbReference type="InterPro" id="IPR020579">
    <property type="entry name" value="Exonuc_VII_lsu_C"/>
</dbReference>
<dbReference type="InterPro" id="IPR003753">
    <property type="entry name" value="Exonuc_VII_L"/>
</dbReference>
<dbReference type="Pfam" id="PF02601">
    <property type="entry name" value="Exonuc_VII_L"/>
    <property type="match status" value="1"/>
</dbReference>
<comment type="function">
    <text evidence="5">Bidirectionally degrades single-stranded DNA into large acid-insoluble oligonucleotides, which are then degraded further into small acid-soluble oligonucleotides.</text>
</comment>
<proteinExistence type="inferred from homology"/>
<dbReference type="NCBIfam" id="TIGR00237">
    <property type="entry name" value="xseA"/>
    <property type="match status" value="1"/>
</dbReference>
<dbReference type="Proteomes" id="UP000321547">
    <property type="component" value="Unassembled WGS sequence"/>
</dbReference>
<reference evidence="10 11" key="1">
    <citation type="submission" date="2016-10" db="EMBL/GenBank/DDBJ databases">
        <authorList>
            <person name="de Groot N.N."/>
        </authorList>
    </citation>
    <scope>NUCLEOTIDE SEQUENCE [LARGE SCALE GENOMIC DNA]</scope>
    <source>
        <strain evidence="10 11">DSM 17073</strain>
    </source>
</reference>
<evidence type="ECO:0000313" key="11">
    <source>
        <dbReference type="Proteomes" id="UP000242243"/>
    </source>
</evidence>
<keyword evidence="12" id="KW-1185">Reference proteome</keyword>
<dbReference type="PANTHER" id="PTHR30008:SF0">
    <property type="entry name" value="EXODEOXYRIBONUCLEASE 7 LARGE SUBUNIT"/>
    <property type="match status" value="1"/>
</dbReference>
<dbReference type="Pfam" id="PF13742">
    <property type="entry name" value="tRNA_anti_2"/>
    <property type="match status" value="1"/>
</dbReference>
<keyword evidence="4 5" id="KW-0269">Exonuclease</keyword>
<reference evidence="9 12" key="2">
    <citation type="submission" date="2019-07" db="EMBL/GenBank/DDBJ databases">
        <title>Whole genome shotgun sequence of Halolactibacillus halophilus NBRC 100868.</title>
        <authorList>
            <person name="Hosoyama A."/>
            <person name="Uohara A."/>
            <person name="Ohji S."/>
            <person name="Ichikawa N."/>
        </authorList>
    </citation>
    <scope>NUCLEOTIDE SEQUENCE [LARGE SCALE GENOMIC DNA]</scope>
    <source>
        <strain evidence="9 12">NBRC 100868</strain>
    </source>
</reference>
<sequence length="448" mass="51071">MTNKILTVSALTRYIKHKFETDSHLKSFWLKGEISNFKHHNRGHMYLTLKDQGAQIQAVMFQGYNRQLTFTPENGMDVIVRGEVNVYEVQGKYQLYIHEMQPDGVGALHLAFEQLKEKLEREGLFDPVRKQMLPKYPEHIAVLTARTGAAVKDILSTLKARYPVAKVTVYQTLVQGASAKDNIVKRLKEVNQANQADVIILGRGGGSIEDLWPFNEEAVARAVYQSKIPIISGVGHETDFTITDFVSDYRAPTPTGAAVQAVPELTQIKQLLTDMHMRLQKQIDEQVLSKKEQLARLKASYAFKYPKKLVFEKEQQLDQLLDRLSRATKQGLITKQITYKHLAHRLNNLPLHEQVKQHQANVTHLNHRLDQAMMSQIAKNKQRFYHTIEALELISPLKTMQRGYSLVYRADHTLVKSAKEVNVGETVKIKLAKGTLEATIQTIDDQKD</sequence>
<gene>
    <name evidence="5 9" type="primary">xseA</name>
    <name evidence="9" type="ORF">HHA03_22630</name>
    <name evidence="10" type="ORF">SAMN05421839_1528</name>
</gene>
<evidence type="ECO:0000259" key="7">
    <source>
        <dbReference type="Pfam" id="PF02601"/>
    </source>
</evidence>
<organism evidence="10 11">
    <name type="scientific">Halolactibacillus halophilus</name>
    <dbReference type="NCBI Taxonomy" id="306540"/>
    <lineage>
        <taxon>Bacteria</taxon>
        <taxon>Bacillati</taxon>
        <taxon>Bacillota</taxon>
        <taxon>Bacilli</taxon>
        <taxon>Bacillales</taxon>
        <taxon>Bacillaceae</taxon>
        <taxon>Halolactibacillus</taxon>
    </lineage>
</organism>
<keyword evidence="1 5" id="KW-0963">Cytoplasm</keyword>
<evidence type="ECO:0000256" key="1">
    <source>
        <dbReference type="ARBA" id="ARBA00022490"/>
    </source>
</evidence>
<feature type="domain" description="OB-fold nucleic acid binding" evidence="8">
    <location>
        <begin position="6"/>
        <end position="101"/>
    </location>
</feature>
<dbReference type="HAMAP" id="MF_00378">
    <property type="entry name" value="Exonuc_7_L"/>
    <property type="match status" value="1"/>
</dbReference>
<dbReference type="InterPro" id="IPR025824">
    <property type="entry name" value="OB-fold_nuc-bd_dom"/>
</dbReference>
<dbReference type="Proteomes" id="UP000242243">
    <property type="component" value="Unassembled WGS sequence"/>
</dbReference>
<dbReference type="OrthoDB" id="9802795at2"/>
<evidence type="ECO:0000313" key="10">
    <source>
        <dbReference type="EMBL" id="SFP74451.1"/>
    </source>
</evidence>
<dbReference type="RefSeq" id="WP_089833823.1">
    <property type="nucleotide sequence ID" value="NZ_BJWI01000055.1"/>
</dbReference>
<evidence type="ECO:0000256" key="5">
    <source>
        <dbReference type="HAMAP-Rule" id="MF_00378"/>
    </source>
</evidence>
<evidence type="ECO:0000256" key="4">
    <source>
        <dbReference type="ARBA" id="ARBA00022839"/>
    </source>
</evidence>
<evidence type="ECO:0000313" key="9">
    <source>
        <dbReference type="EMBL" id="GEM02731.1"/>
    </source>
</evidence>
<dbReference type="GO" id="GO:0006308">
    <property type="term" value="P:DNA catabolic process"/>
    <property type="evidence" value="ECO:0007669"/>
    <property type="project" value="UniProtKB-UniRule"/>
</dbReference>
<evidence type="ECO:0000256" key="2">
    <source>
        <dbReference type="ARBA" id="ARBA00022722"/>
    </source>
</evidence>
<dbReference type="PANTHER" id="PTHR30008">
    <property type="entry name" value="EXODEOXYRIBONUCLEASE 7 LARGE SUBUNIT"/>
    <property type="match status" value="1"/>
</dbReference>
<keyword evidence="3 5" id="KW-0378">Hydrolase</keyword>
<dbReference type="CDD" id="cd04489">
    <property type="entry name" value="ExoVII_LU_OBF"/>
    <property type="match status" value="1"/>
</dbReference>
<evidence type="ECO:0000256" key="3">
    <source>
        <dbReference type="ARBA" id="ARBA00022801"/>
    </source>
</evidence>
<evidence type="ECO:0000259" key="8">
    <source>
        <dbReference type="Pfam" id="PF13742"/>
    </source>
</evidence>
<name>A0A1I5SV06_9BACI</name>
<dbReference type="EMBL" id="FOXC01000052">
    <property type="protein sequence ID" value="SFP74451.1"/>
    <property type="molecule type" value="Genomic_DNA"/>
</dbReference>
<dbReference type="STRING" id="306540.SAMN05421839_1528"/>
<dbReference type="GO" id="GO:0005737">
    <property type="term" value="C:cytoplasm"/>
    <property type="evidence" value="ECO:0007669"/>
    <property type="project" value="UniProtKB-SubCell"/>
</dbReference>
<keyword evidence="2 5" id="KW-0540">Nuclease</keyword>
<dbReference type="GO" id="GO:0009318">
    <property type="term" value="C:exodeoxyribonuclease VII complex"/>
    <property type="evidence" value="ECO:0007669"/>
    <property type="project" value="UniProtKB-UniRule"/>
</dbReference>
<accession>A0A1I5SV06</accession>
<comment type="similarity">
    <text evidence="5 6">Belongs to the XseA family.</text>
</comment>
<comment type="subunit">
    <text evidence="5">Heterooligomer composed of large and small subunits.</text>
</comment>
<dbReference type="EMBL" id="BJWI01000055">
    <property type="protein sequence ID" value="GEM02731.1"/>
    <property type="molecule type" value="Genomic_DNA"/>
</dbReference>
<feature type="domain" description="Exonuclease VII large subunit C-terminal" evidence="7">
    <location>
        <begin position="124"/>
        <end position="438"/>
    </location>
</feature>
<evidence type="ECO:0000256" key="6">
    <source>
        <dbReference type="RuleBase" id="RU004355"/>
    </source>
</evidence>
<dbReference type="GO" id="GO:0008855">
    <property type="term" value="F:exodeoxyribonuclease VII activity"/>
    <property type="evidence" value="ECO:0007669"/>
    <property type="project" value="UniProtKB-UniRule"/>
</dbReference>
<comment type="catalytic activity">
    <reaction evidence="5 6">
        <text>Exonucleolytic cleavage in either 5'- to 3'- or 3'- to 5'-direction to yield nucleoside 5'-phosphates.</text>
        <dbReference type="EC" id="3.1.11.6"/>
    </reaction>
</comment>
<comment type="subcellular location">
    <subcellularLocation>
        <location evidence="5 6">Cytoplasm</location>
    </subcellularLocation>
</comment>
<dbReference type="AlphaFoldDB" id="A0A1I5SV06"/>
<dbReference type="EC" id="3.1.11.6" evidence="5"/>
<dbReference type="GO" id="GO:0003676">
    <property type="term" value="F:nucleic acid binding"/>
    <property type="evidence" value="ECO:0007669"/>
    <property type="project" value="InterPro"/>
</dbReference>
<evidence type="ECO:0000313" key="12">
    <source>
        <dbReference type="Proteomes" id="UP000321547"/>
    </source>
</evidence>
<protein>
    <recommendedName>
        <fullName evidence="5">Exodeoxyribonuclease 7 large subunit</fullName>
        <ecNumber evidence="5">3.1.11.6</ecNumber>
    </recommendedName>
    <alternativeName>
        <fullName evidence="5">Exodeoxyribonuclease VII large subunit</fullName>
        <shortName evidence="5">Exonuclease VII large subunit</shortName>
    </alternativeName>
</protein>